<dbReference type="Proteomes" id="UP000050378">
    <property type="component" value="Unassembled WGS sequence"/>
</dbReference>
<gene>
    <name evidence="1" type="ORF">AOG27_19605</name>
</gene>
<comment type="caution">
    <text evidence="1">The sequence shown here is derived from an EMBL/GenBank/DDBJ whole genome shotgun (WGS) entry which is preliminary data.</text>
</comment>
<dbReference type="OrthoDB" id="6227696at2"/>
<evidence type="ECO:0000313" key="1">
    <source>
        <dbReference type="EMBL" id="KPM78465.1"/>
    </source>
</evidence>
<sequence>MNIKYMLLLVIVFFSLGCTTSGQLNYVDTEGNEKLACDEEFIGMPSVDKFAVEYALSLCAKSIVKKGGAIKEEYLLSIDTAIPLAPCEKAWTHELAKQQYKSNNLTKKEYGYIVANIDLGLATVNKCTSLLLERT</sequence>
<reference evidence="1 2" key="1">
    <citation type="submission" date="2015-09" db="EMBL/GenBank/DDBJ databases">
        <title>Draft Genome Sequence of Pseudoalteromonas lipolytica UCD-48B.</title>
        <authorList>
            <person name="Krusor M."/>
            <person name="Coil D.A."/>
            <person name="Lang J.M."/>
            <person name="Eisen J.A."/>
            <person name="Alexiev A."/>
        </authorList>
    </citation>
    <scope>NUCLEOTIDE SEQUENCE [LARGE SCALE GENOMIC DNA]</scope>
    <source>
        <strain evidence="1 2">UCD-48B</strain>
    </source>
</reference>
<dbReference type="PATRIC" id="fig|570156.3.peg.1847"/>
<dbReference type="AlphaFoldDB" id="A0A0P7DX73"/>
<protein>
    <recommendedName>
        <fullName evidence="3">Lipoprotein</fullName>
    </recommendedName>
</protein>
<proteinExistence type="predicted"/>
<evidence type="ECO:0008006" key="3">
    <source>
        <dbReference type="Google" id="ProtNLM"/>
    </source>
</evidence>
<dbReference type="STRING" id="570156.AOG27_19605"/>
<evidence type="ECO:0000313" key="2">
    <source>
        <dbReference type="Proteomes" id="UP000050378"/>
    </source>
</evidence>
<dbReference type="PROSITE" id="PS51257">
    <property type="entry name" value="PROKAR_LIPOPROTEIN"/>
    <property type="match status" value="1"/>
</dbReference>
<accession>A0A0P7DX73</accession>
<organism evidence="1 2">
    <name type="scientific">Pseudoalteromonas lipolytica</name>
    <dbReference type="NCBI Taxonomy" id="570156"/>
    <lineage>
        <taxon>Bacteria</taxon>
        <taxon>Pseudomonadati</taxon>
        <taxon>Pseudomonadota</taxon>
        <taxon>Gammaproteobacteria</taxon>
        <taxon>Alteromonadales</taxon>
        <taxon>Pseudoalteromonadaceae</taxon>
        <taxon>Pseudoalteromonas</taxon>
    </lineage>
</organism>
<dbReference type="EMBL" id="LJTC01000017">
    <property type="protein sequence ID" value="KPM78465.1"/>
    <property type="molecule type" value="Genomic_DNA"/>
</dbReference>
<name>A0A0P7DX73_9GAMM</name>
<dbReference type="RefSeq" id="WP_054554690.1">
    <property type="nucleotide sequence ID" value="NZ_LJTC01000017.1"/>
</dbReference>